<accession>A0A1X9NB83</accession>
<evidence type="ECO:0000256" key="1">
    <source>
        <dbReference type="ARBA" id="ARBA00022679"/>
    </source>
</evidence>
<dbReference type="Gene3D" id="1.25.40.10">
    <property type="entry name" value="Tetratricopeptide repeat domain"/>
    <property type="match status" value="1"/>
</dbReference>
<keyword evidence="2" id="KW-0802">TPR repeat</keyword>
<dbReference type="OrthoDB" id="9815894at2"/>
<dbReference type="InterPro" id="IPR027417">
    <property type="entry name" value="P-loop_NTPase"/>
</dbReference>
<dbReference type="KEGG" id="osg:BST96_14955"/>
<dbReference type="PROSITE" id="PS50005">
    <property type="entry name" value="TPR"/>
    <property type="match status" value="1"/>
</dbReference>
<dbReference type="PANTHER" id="PTHR12788">
    <property type="entry name" value="PROTEIN-TYROSINE SULFOTRANSFERASE 2"/>
    <property type="match status" value="1"/>
</dbReference>
<dbReference type="PANTHER" id="PTHR12788:SF10">
    <property type="entry name" value="PROTEIN-TYROSINE SULFOTRANSFERASE"/>
    <property type="match status" value="1"/>
</dbReference>
<dbReference type="GO" id="GO:0008476">
    <property type="term" value="F:protein-tyrosine sulfotransferase activity"/>
    <property type="evidence" value="ECO:0007669"/>
    <property type="project" value="InterPro"/>
</dbReference>
<dbReference type="Gene3D" id="3.40.50.300">
    <property type="entry name" value="P-loop containing nucleotide triphosphate hydrolases"/>
    <property type="match status" value="1"/>
</dbReference>
<protein>
    <submittedName>
        <fullName evidence="3">Uncharacterized protein</fullName>
    </submittedName>
</protein>
<feature type="repeat" description="TPR" evidence="2">
    <location>
        <begin position="146"/>
        <end position="179"/>
    </location>
</feature>
<evidence type="ECO:0000256" key="2">
    <source>
        <dbReference type="PROSITE-ProRule" id="PRU00339"/>
    </source>
</evidence>
<dbReference type="SUPFAM" id="SSF48452">
    <property type="entry name" value="TPR-like"/>
    <property type="match status" value="1"/>
</dbReference>
<keyword evidence="1" id="KW-0808">Transferase</keyword>
<sequence>MDKSTQVINFMAIKKNKKNLQKKRLNKILKVSKIPGGVIEEVPSIEVRQLVSKARQENRVQLAEHLLLQLIDQQPRDSKPYLALLNLYSEYQYINEAAELVEKALLSFPRSTAVIEAAYSFYRSIHKAHKILPVLEKSIDKVDDKAPLYRIRAFLYAADGHKEEAVTFFKKALALNKADMHSYMGIVRHDNKNCPQSLIETLLKQLSNNDKLSLHEQATGYFVLAWYYEGRDQGLYWNNLHKANSLVATDYCGPKSYQNNHSLFNQDFPEPAAVERGQDGSFIFIIAPPRSGTTLLEQILAAHPATHGVGESMSVNYAASQTAIQFNLGMKLSDWCSEKMPDLIQSFRQYLLNFPLIKEGNEHVIIDKSIENYLYVGLILKAFPSAKIIRLKRHPLDTLLSCYHQFFASGYDHLFNLDSLGKYYVDFQRQMDYWEDAFPGKIHTVKYENLVSQQEQEIAKLLEYCQLPWDDACLQHHLSVSNVITASSIQVKAPVHTNAIAKWEQHKEQLQSVAAIINSQYPIAEYE</sequence>
<dbReference type="EMBL" id="CP019343">
    <property type="protein sequence ID" value="ARN75298.1"/>
    <property type="molecule type" value="Genomic_DNA"/>
</dbReference>
<dbReference type="InterPro" id="IPR019734">
    <property type="entry name" value="TPR_rpt"/>
</dbReference>
<dbReference type="InterPro" id="IPR026634">
    <property type="entry name" value="TPST-like"/>
</dbReference>
<keyword evidence="4" id="KW-1185">Reference proteome</keyword>
<name>A0A1X9NB83_9GAMM</name>
<dbReference type="InterPro" id="IPR011990">
    <property type="entry name" value="TPR-like_helical_dom_sf"/>
</dbReference>
<dbReference type="SUPFAM" id="SSF52540">
    <property type="entry name" value="P-loop containing nucleoside triphosphate hydrolases"/>
    <property type="match status" value="1"/>
</dbReference>
<dbReference type="AlphaFoldDB" id="A0A1X9NB83"/>
<gene>
    <name evidence="3" type="ORF">BST96_14955</name>
</gene>
<organism evidence="3 4">
    <name type="scientific">Oceanicoccus sagamiensis</name>
    <dbReference type="NCBI Taxonomy" id="716816"/>
    <lineage>
        <taxon>Bacteria</taxon>
        <taxon>Pseudomonadati</taxon>
        <taxon>Pseudomonadota</taxon>
        <taxon>Gammaproteobacteria</taxon>
        <taxon>Cellvibrionales</taxon>
        <taxon>Spongiibacteraceae</taxon>
        <taxon>Oceanicoccus</taxon>
    </lineage>
</organism>
<dbReference type="Proteomes" id="UP000193450">
    <property type="component" value="Chromosome"/>
</dbReference>
<evidence type="ECO:0000313" key="4">
    <source>
        <dbReference type="Proteomes" id="UP000193450"/>
    </source>
</evidence>
<dbReference type="STRING" id="716816.BST96_14955"/>
<reference evidence="3 4" key="1">
    <citation type="submission" date="2016-11" db="EMBL/GenBank/DDBJ databases">
        <title>Trade-off between light-utilization and light-protection in marine flavobacteria.</title>
        <authorList>
            <person name="Kumagai Y."/>
        </authorList>
    </citation>
    <scope>NUCLEOTIDE SEQUENCE [LARGE SCALE GENOMIC DNA]</scope>
    <source>
        <strain evidence="3 4">NBRC 107125</strain>
    </source>
</reference>
<evidence type="ECO:0000313" key="3">
    <source>
        <dbReference type="EMBL" id="ARN75298.1"/>
    </source>
</evidence>
<dbReference type="Pfam" id="PF13469">
    <property type="entry name" value="Sulfotransfer_3"/>
    <property type="match status" value="1"/>
</dbReference>
<proteinExistence type="predicted"/>